<evidence type="ECO:0000313" key="9">
    <source>
        <dbReference type="Proteomes" id="UP000244910"/>
    </source>
</evidence>
<feature type="domain" description="Rod shape-determining protein MreC beta-barrel core" evidence="7">
    <location>
        <begin position="121"/>
        <end position="275"/>
    </location>
</feature>
<dbReference type="AlphaFoldDB" id="A0A2U8DW50"/>
<dbReference type="KEGG" id="cdrk:B9W14_20010"/>
<dbReference type="PIRSF" id="PIRSF038471">
    <property type="entry name" value="MreC"/>
    <property type="match status" value="1"/>
</dbReference>
<dbReference type="OrthoDB" id="9792313at2"/>
<dbReference type="GO" id="GO:0008360">
    <property type="term" value="P:regulation of cell shape"/>
    <property type="evidence" value="ECO:0007669"/>
    <property type="project" value="UniProtKB-KW"/>
</dbReference>
<evidence type="ECO:0000256" key="2">
    <source>
        <dbReference type="ARBA" id="ARBA00013855"/>
    </source>
</evidence>
<reference evidence="9" key="1">
    <citation type="submission" date="2017-04" db="EMBL/GenBank/DDBJ databases">
        <authorList>
            <person name="Song Y."/>
            <person name="Cho B.-K."/>
        </authorList>
    </citation>
    <scope>NUCLEOTIDE SEQUENCE [LARGE SCALE GENOMIC DNA]</scope>
    <source>
        <strain evidence="9">SL1</strain>
    </source>
</reference>
<dbReference type="RefSeq" id="WP_032075312.1">
    <property type="nucleotide sequence ID" value="NZ_CP020953.1"/>
</dbReference>
<dbReference type="InterPro" id="IPR007221">
    <property type="entry name" value="MreC"/>
</dbReference>
<dbReference type="Gene3D" id="2.40.10.350">
    <property type="entry name" value="Rod shape-determining protein MreC, domain 2"/>
    <property type="match status" value="1"/>
</dbReference>
<dbReference type="Pfam" id="PF04085">
    <property type="entry name" value="MreC"/>
    <property type="match status" value="1"/>
</dbReference>
<dbReference type="PANTHER" id="PTHR34138">
    <property type="entry name" value="CELL SHAPE-DETERMINING PROTEIN MREC"/>
    <property type="match status" value="1"/>
</dbReference>
<protein>
    <recommendedName>
        <fullName evidence="2 5">Cell shape-determining protein MreC</fullName>
    </recommendedName>
    <alternativeName>
        <fullName evidence="4 5">Cell shape protein MreC</fullName>
    </alternativeName>
</protein>
<evidence type="ECO:0000256" key="3">
    <source>
        <dbReference type="ARBA" id="ARBA00022960"/>
    </source>
</evidence>
<accession>A0A2U8DW50</accession>
<evidence type="ECO:0000256" key="5">
    <source>
        <dbReference type="PIRNR" id="PIRNR038471"/>
    </source>
</evidence>
<dbReference type="InterPro" id="IPR042175">
    <property type="entry name" value="Cell/Rod_MreC_2"/>
</dbReference>
<keyword evidence="6" id="KW-0175">Coiled coil</keyword>
<organism evidence="8 9">
    <name type="scientific">Clostridium drakei</name>
    <dbReference type="NCBI Taxonomy" id="332101"/>
    <lineage>
        <taxon>Bacteria</taxon>
        <taxon>Bacillati</taxon>
        <taxon>Bacillota</taxon>
        <taxon>Clostridia</taxon>
        <taxon>Eubacteriales</taxon>
        <taxon>Clostridiaceae</taxon>
        <taxon>Clostridium</taxon>
    </lineage>
</organism>
<dbReference type="PANTHER" id="PTHR34138:SF1">
    <property type="entry name" value="CELL SHAPE-DETERMINING PROTEIN MREC"/>
    <property type="match status" value="1"/>
</dbReference>
<evidence type="ECO:0000259" key="7">
    <source>
        <dbReference type="Pfam" id="PF04085"/>
    </source>
</evidence>
<evidence type="ECO:0000256" key="1">
    <source>
        <dbReference type="ARBA" id="ARBA00009369"/>
    </source>
</evidence>
<evidence type="ECO:0000256" key="6">
    <source>
        <dbReference type="SAM" id="Coils"/>
    </source>
</evidence>
<gene>
    <name evidence="8" type="ORF">B9W14_20010</name>
</gene>
<name>A0A2U8DW50_9CLOT</name>
<keyword evidence="9" id="KW-1185">Reference proteome</keyword>
<proteinExistence type="inferred from homology"/>
<dbReference type="Proteomes" id="UP000244910">
    <property type="component" value="Chromosome"/>
</dbReference>
<dbReference type="NCBIfam" id="TIGR00219">
    <property type="entry name" value="mreC"/>
    <property type="match status" value="1"/>
</dbReference>
<dbReference type="InterPro" id="IPR055342">
    <property type="entry name" value="MreC_beta-barrel_core"/>
</dbReference>
<sequence length="285" mass="31604">MKIFRNKLAVAIVVLSVTFLVLISQSIKRDKMFFLGNGIGFTFNSVQGGIYNFNNKIKQSVSFIFSFSSVKKENEDLKKKNNELESKLIEYNSIKSQNTELKNMLNFKEQNSDYNYIGCDIIGKSGNGMLDQFYINKGSKDGIEKQRIAIADGGLLVGQVTSVGSNWAIIQTLGNENIAVSGIVESTNENGIVRGYKDTNNRLLAKLYYLPQTSNIKVGDAIVTSGATTDDIGNYPKGIRIGSVTEIEDDKGKVMKNAVIKPYVDFNKLEKVLIVVPKNKIDVKQ</sequence>
<feature type="coiled-coil region" evidence="6">
    <location>
        <begin position="67"/>
        <end position="111"/>
    </location>
</feature>
<dbReference type="Gene3D" id="2.40.10.340">
    <property type="entry name" value="Rod shape-determining protein MreC, domain 1"/>
    <property type="match status" value="1"/>
</dbReference>
<comment type="similarity">
    <text evidence="1 5">Belongs to the MreC family.</text>
</comment>
<dbReference type="GO" id="GO:0005886">
    <property type="term" value="C:plasma membrane"/>
    <property type="evidence" value="ECO:0007669"/>
    <property type="project" value="TreeGrafter"/>
</dbReference>
<dbReference type="InterPro" id="IPR042177">
    <property type="entry name" value="Cell/Rod_1"/>
</dbReference>
<evidence type="ECO:0000313" key="8">
    <source>
        <dbReference type="EMBL" id="AWI06681.1"/>
    </source>
</evidence>
<dbReference type="EMBL" id="CP020953">
    <property type="protein sequence ID" value="AWI06681.1"/>
    <property type="molecule type" value="Genomic_DNA"/>
</dbReference>
<comment type="function">
    <text evidence="5">Involved in formation and maintenance of cell shape.</text>
</comment>
<evidence type="ECO:0000256" key="4">
    <source>
        <dbReference type="ARBA" id="ARBA00032089"/>
    </source>
</evidence>
<keyword evidence="3 5" id="KW-0133">Cell shape</keyword>